<accession>U4LC40</accession>
<dbReference type="AlphaFoldDB" id="U4LC40"/>
<feature type="region of interest" description="Disordered" evidence="1">
    <location>
        <begin position="26"/>
        <end position="45"/>
    </location>
</feature>
<keyword evidence="3" id="KW-1185">Reference proteome</keyword>
<evidence type="ECO:0000313" key="3">
    <source>
        <dbReference type="Proteomes" id="UP000018144"/>
    </source>
</evidence>
<sequence length="45" mass="4816">MMRFLVPRIYLVMPRKSQVAGRLLSAPASPTKEYGMPGLPGSPGG</sequence>
<organism evidence="2 3">
    <name type="scientific">Pyronema omphalodes (strain CBS 100304)</name>
    <name type="common">Pyronema confluens</name>
    <dbReference type="NCBI Taxonomy" id="1076935"/>
    <lineage>
        <taxon>Eukaryota</taxon>
        <taxon>Fungi</taxon>
        <taxon>Dikarya</taxon>
        <taxon>Ascomycota</taxon>
        <taxon>Pezizomycotina</taxon>
        <taxon>Pezizomycetes</taxon>
        <taxon>Pezizales</taxon>
        <taxon>Pyronemataceae</taxon>
        <taxon>Pyronema</taxon>
    </lineage>
</organism>
<proteinExistence type="predicted"/>
<dbReference type="Proteomes" id="UP000018144">
    <property type="component" value="Unassembled WGS sequence"/>
</dbReference>
<reference evidence="2 3" key="1">
    <citation type="journal article" date="2013" name="PLoS Genet.">
        <title>The genome and development-dependent transcriptomes of Pyronema confluens: a window into fungal evolution.</title>
        <authorList>
            <person name="Traeger S."/>
            <person name="Altegoer F."/>
            <person name="Freitag M."/>
            <person name="Gabaldon T."/>
            <person name="Kempken F."/>
            <person name="Kumar A."/>
            <person name="Marcet-Houben M."/>
            <person name="Poggeler S."/>
            <person name="Stajich J.E."/>
            <person name="Nowrousian M."/>
        </authorList>
    </citation>
    <scope>NUCLEOTIDE SEQUENCE [LARGE SCALE GENOMIC DNA]</scope>
    <source>
        <strain evidence="3">CBS 100304</strain>
        <tissue evidence="2">Vegetative mycelium</tissue>
    </source>
</reference>
<evidence type="ECO:0000256" key="1">
    <source>
        <dbReference type="SAM" id="MobiDB-lite"/>
    </source>
</evidence>
<dbReference type="EMBL" id="HF935661">
    <property type="protein sequence ID" value="CCX11988.1"/>
    <property type="molecule type" value="Genomic_DNA"/>
</dbReference>
<gene>
    <name evidence="2" type="ORF">PCON_11582</name>
</gene>
<protein>
    <submittedName>
        <fullName evidence="2">Uncharacterized protein</fullName>
    </submittedName>
</protein>
<evidence type="ECO:0000313" key="2">
    <source>
        <dbReference type="EMBL" id="CCX11988.1"/>
    </source>
</evidence>
<name>U4LC40_PYROM</name>